<keyword evidence="2" id="KW-1185">Reference proteome</keyword>
<name>I3XR55_DESAM</name>
<dbReference type="GeneID" id="13062215"/>
<dbReference type="AlphaFoldDB" id="I3XR55"/>
<evidence type="ECO:0000313" key="2">
    <source>
        <dbReference type="Proteomes" id="UP000006175"/>
    </source>
</evidence>
<dbReference type="HOGENOM" id="CLU_2392757_0_0_2"/>
<proteinExistence type="predicted"/>
<gene>
    <name evidence="1" type="ORF">Desfe_0525</name>
</gene>
<evidence type="ECO:0000313" key="1">
    <source>
        <dbReference type="EMBL" id="AFL66429.1"/>
    </source>
</evidence>
<accession>I3XR55</accession>
<dbReference type="Proteomes" id="UP000006175">
    <property type="component" value="Chromosome"/>
</dbReference>
<dbReference type="KEGG" id="dfd:Desfe_0525"/>
<protein>
    <submittedName>
        <fullName evidence="1">Uncharacterized protein</fullName>
    </submittedName>
</protein>
<dbReference type="EMBL" id="CP003321">
    <property type="protein sequence ID" value="AFL66429.1"/>
    <property type="molecule type" value="Genomic_DNA"/>
</dbReference>
<sequence length="93" mass="10725">MVKKTDIVYILKFLYPIIPIAKDMEKKVVDHLHDYILVSYTAVNLAHRYLIKLSNVSELIEALKDFANTDTSETMDAIEKLRDELITKLSKKG</sequence>
<reference evidence="1 2" key="1">
    <citation type="journal article" date="2012" name="J. Bacteriol.">
        <title>Complete Genome Sequence of Desulfurococcus fermentans, a Hyperthermophilic Cellulolytic Crenarchaeon Isolated from a Freshwater Hot Spring in Kamchatka, Russia.</title>
        <authorList>
            <person name="Susanti D."/>
            <person name="Johnson E.F."/>
            <person name="Rodriguez J.R."/>
            <person name="Anderson I."/>
            <person name="Perevalova A.A."/>
            <person name="Kyrpides N."/>
            <person name="Lucas S."/>
            <person name="Han J."/>
            <person name="Lapidus A."/>
            <person name="Cheng J.F."/>
            <person name="Goodwin L."/>
            <person name="Pitluck S."/>
            <person name="Mavrommatis K."/>
            <person name="Peters L."/>
            <person name="Land M.L."/>
            <person name="Hauser L."/>
            <person name="Gopalan V."/>
            <person name="Chan P.P."/>
            <person name="Lowe T.M."/>
            <person name="Atomi H."/>
            <person name="Bonch-Osmolovskaya E.A."/>
            <person name="Woyke T."/>
            <person name="Mukhopadhyay B."/>
        </authorList>
    </citation>
    <scope>NUCLEOTIDE SEQUENCE [LARGE SCALE GENOMIC DNA]</scope>
    <source>
        <strain evidence="1 2">DSM 16532</strain>
    </source>
</reference>
<dbReference type="eggNOG" id="arCOG01418">
    <property type="taxonomic scope" value="Archaea"/>
</dbReference>
<dbReference type="RefSeq" id="WP_014767330.1">
    <property type="nucleotide sequence ID" value="NC_018001.1"/>
</dbReference>
<organism evidence="1 2">
    <name type="scientific">Desulfurococcus amylolyticus DSM 16532</name>
    <dbReference type="NCBI Taxonomy" id="768672"/>
    <lineage>
        <taxon>Archaea</taxon>
        <taxon>Thermoproteota</taxon>
        <taxon>Thermoprotei</taxon>
        <taxon>Desulfurococcales</taxon>
        <taxon>Desulfurococcaceae</taxon>
        <taxon>Desulfurococcus</taxon>
    </lineage>
</organism>